<dbReference type="InterPro" id="IPR008310">
    <property type="entry name" value="UPF0735_ACT_dom-cont"/>
</dbReference>
<dbReference type="PROSITE" id="PS51671">
    <property type="entry name" value="ACT"/>
    <property type="match status" value="1"/>
</dbReference>
<protein>
    <recommendedName>
        <fullName evidence="1">UPF0735 ACT domain-containing protein SAMN04488529_106101</fullName>
    </recommendedName>
</protein>
<accession>A0A1H0T803</accession>
<dbReference type="SUPFAM" id="SSF55021">
    <property type="entry name" value="ACT-like"/>
    <property type="match status" value="1"/>
</dbReference>
<name>A0A1H0T803_9CLOT</name>
<keyword evidence="3" id="KW-1185">Reference proteome</keyword>
<evidence type="ECO:0000313" key="3">
    <source>
        <dbReference type="Proteomes" id="UP000198597"/>
    </source>
</evidence>
<dbReference type="OrthoDB" id="9788773at2"/>
<dbReference type="AlphaFoldDB" id="A0A1H0T803"/>
<dbReference type="GeneID" id="65309006"/>
<dbReference type="STRING" id="94869.SAMN04488529_106101"/>
<dbReference type="InterPro" id="IPR002912">
    <property type="entry name" value="ACT_dom"/>
</dbReference>
<comment type="similarity">
    <text evidence="1">Belongs to the UPF0735 family.</text>
</comment>
<dbReference type="HAMAP" id="MF_00707">
    <property type="entry name" value="UPF0735"/>
    <property type="match status" value="1"/>
</dbReference>
<dbReference type="EMBL" id="FNJM01000006">
    <property type="protein sequence ID" value="SDP49820.1"/>
    <property type="molecule type" value="Genomic_DNA"/>
</dbReference>
<dbReference type="Proteomes" id="UP000198597">
    <property type="component" value="Unassembled WGS sequence"/>
</dbReference>
<sequence>MDRGKYYIISEKVLPEIFKKVLSVKESLFNGSTKDVIEAVKKEGISRSTYYKYKDYIFPMNETIYSKKITLVVLLSHEAGTLSKVLDCIAYNKGNVITINQDIPINMAANVTITLDVSRIDGEIKGLLIKLRAVDNVVSVRLLAME</sequence>
<dbReference type="NCBIfam" id="NF003361">
    <property type="entry name" value="PRK04435.1"/>
    <property type="match status" value="1"/>
</dbReference>
<dbReference type="RefSeq" id="WP_089969828.1">
    <property type="nucleotide sequence ID" value="NZ_CP071376.1"/>
</dbReference>
<reference evidence="2 3" key="1">
    <citation type="submission" date="2016-10" db="EMBL/GenBank/DDBJ databases">
        <authorList>
            <person name="de Groot N.N."/>
        </authorList>
    </citation>
    <scope>NUCLEOTIDE SEQUENCE [LARGE SCALE GENOMIC DNA]</scope>
    <source>
        <strain evidence="2 3">DSM 12272</strain>
    </source>
</reference>
<evidence type="ECO:0000256" key="1">
    <source>
        <dbReference type="HAMAP-Rule" id="MF_00707"/>
    </source>
</evidence>
<dbReference type="InterPro" id="IPR045865">
    <property type="entry name" value="ACT-like_dom_sf"/>
</dbReference>
<organism evidence="2 3">
    <name type="scientific">Clostridium gasigenes</name>
    <dbReference type="NCBI Taxonomy" id="94869"/>
    <lineage>
        <taxon>Bacteria</taxon>
        <taxon>Bacillati</taxon>
        <taxon>Bacillota</taxon>
        <taxon>Clostridia</taxon>
        <taxon>Eubacteriales</taxon>
        <taxon>Clostridiaceae</taxon>
        <taxon>Clostridium</taxon>
    </lineage>
</organism>
<dbReference type="PIRSF" id="PIRSF025624">
    <property type="entry name" value="ACT_PheB"/>
    <property type="match status" value="1"/>
</dbReference>
<dbReference type="CDD" id="cd04888">
    <property type="entry name" value="ACT_PheB-BS"/>
    <property type="match status" value="1"/>
</dbReference>
<evidence type="ECO:0000313" key="2">
    <source>
        <dbReference type="EMBL" id="SDP49820.1"/>
    </source>
</evidence>
<proteinExistence type="inferred from homology"/>
<gene>
    <name evidence="2" type="ORF">SAMN04488529_106101</name>
</gene>